<dbReference type="OMA" id="HNGASTM"/>
<feature type="non-terminal residue" evidence="5">
    <location>
        <position position="769"/>
    </location>
</feature>
<name>A0A3E2HEY2_SCYLI</name>
<feature type="compositionally biased region" description="Low complexity" evidence="3">
    <location>
        <begin position="610"/>
        <end position="622"/>
    </location>
</feature>
<evidence type="ECO:0000313" key="5">
    <source>
        <dbReference type="EMBL" id="RFU31905.1"/>
    </source>
</evidence>
<feature type="non-terminal residue" evidence="5">
    <location>
        <position position="1"/>
    </location>
</feature>
<dbReference type="Proteomes" id="UP000258309">
    <property type="component" value="Unassembled WGS sequence"/>
</dbReference>
<evidence type="ECO:0000256" key="1">
    <source>
        <dbReference type="ARBA" id="ARBA00004123"/>
    </source>
</evidence>
<dbReference type="InterPro" id="IPR007219">
    <property type="entry name" value="XnlR_reg_dom"/>
</dbReference>
<feature type="domain" description="Xylanolytic transcriptional activator regulatory" evidence="4">
    <location>
        <begin position="279"/>
        <end position="360"/>
    </location>
</feature>
<dbReference type="GO" id="GO:0003677">
    <property type="term" value="F:DNA binding"/>
    <property type="evidence" value="ECO:0007669"/>
    <property type="project" value="InterPro"/>
</dbReference>
<dbReference type="EMBL" id="NCSJ02000065">
    <property type="protein sequence ID" value="RFU31905.1"/>
    <property type="molecule type" value="Genomic_DNA"/>
</dbReference>
<organism evidence="5 6">
    <name type="scientific">Scytalidium lignicola</name>
    <name type="common">Hyphomycete</name>
    <dbReference type="NCBI Taxonomy" id="5539"/>
    <lineage>
        <taxon>Eukaryota</taxon>
        <taxon>Fungi</taxon>
        <taxon>Dikarya</taxon>
        <taxon>Ascomycota</taxon>
        <taxon>Pezizomycotina</taxon>
        <taxon>Leotiomycetes</taxon>
        <taxon>Leotiomycetes incertae sedis</taxon>
        <taxon>Scytalidium</taxon>
    </lineage>
</organism>
<dbReference type="AlphaFoldDB" id="A0A3E2HEY2"/>
<reference evidence="5 6" key="1">
    <citation type="submission" date="2018-05" db="EMBL/GenBank/DDBJ databases">
        <title>Draft genome sequence of Scytalidium lignicola DSM 105466, a ubiquitous saprotrophic fungus.</title>
        <authorList>
            <person name="Buettner E."/>
            <person name="Gebauer A.M."/>
            <person name="Hofrichter M."/>
            <person name="Liers C."/>
            <person name="Kellner H."/>
        </authorList>
    </citation>
    <scope>NUCLEOTIDE SEQUENCE [LARGE SCALE GENOMIC DNA]</scope>
    <source>
        <strain evidence="5 6">DSM 105466</strain>
    </source>
</reference>
<dbReference type="Pfam" id="PF04082">
    <property type="entry name" value="Fungal_trans"/>
    <property type="match status" value="1"/>
</dbReference>
<dbReference type="GO" id="GO:0008270">
    <property type="term" value="F:zinc ion binding"/>
    <property type="evidence" value="ECO:0007669"/>
    <property type="project" value="InterPro"/>
</dbReference>
<dbReference type="STRING" id="5539.A0A3E2HEY2"/>
<dbReference type="OrthoDB" id="424974at2759"/>
<dbReference type="GO" id="GO:0000981">
    <property type="term" value="F:DNA-binding transcription factor activity, RNA polymerase II-specific"/>
    <property type="evidence" value="ECO:0007669"/>
    <property type="project" value="InterPro"/>
</dbReference>
<comment type="subcellular location">
    <subcellularLocation>
        <location evidence="1">Nucleus</location>
    </subcellularLocation>
</comment>
<dbReference type="CDD" id="cd12148">
    <property type="entry name" value="fungal_TF_MHR"/>
    <property type="match status" value="1"/>
</dbReference>
<proteinExistence type="predicted"/>
<protein>
    <recommendedName>
        <fullName evidence="4">Xylanolytic transcriptional activator regulatory domain-containing protein</fullName>
    </recommendedName>
</protein>
<dbReference type="SMART" id="SM00906">
    <property type="entry name" value="Fungal_trans"/>
    <property type="match status" value="1"/>
</dbReference>
<gene>
    <name evidence="5" type="ORF">B7463_g4417</name>
</gene>
<dbReference type="GO" id="GO:0006351">
    <property type="term" value="P:DNA-templated transcription"/>
    <property type="evidence" value="ECO:0007669"/>
    <property type="project" value="InterPro"/>
</dbReference>
<evidence type="ECO:0000256" key="3">
    <source>
        <dbReference type="SAM" id="MobiDB-lite"/>
    </source>
</evidence>
<evidence type="ECO:0000259" key="4">
    <source>
        <dbReference type="SMART" id="SM00906"/>
    </source>
</evidence>
<feature type="compositionally biased region" description="Low complexity" evidence="3">
    <location>
        <begin position="629"/>
        <end position="669"/>
    </location>
</feature>
<dbReference type="InterPro" id="IPR050613">
    <property type="entry name" value="Sec_Metabolite_Reg"/>
</dbReference>
<evidence type="ECO:0000256" key="2">
    <source>
        <dbReference type="ARBA" id="ARBA00023242"/>
    </source>
</evidence>
<feature type="region of interest" description="Disordered" evidence="3">
    <location>
        <begin position="1"/>
        <end position="21"/>
    </location>
</feature>
<dbReference type="CDD" id="cd00067">
    <property type="entry name" value="GAL4"/>
    <property type="match status" value="1"/>
</dbReference>
<dbReference type="InterPro" id="IPR001138">
    <property type="entry name" value="Zn2Cys6_DnaBD"/>
</dbReference>
<comment type="caution">
    <text evidence="5">The sequence shown here is derived from an EMBL/GenBank/DDBJ whole genome shotgun (WGS) entry which is preliminary data.</text>
</comment>
<keyword evidence="2" id="KW-0539">Nucleus</keyword>
<dbReference type="GO" id="GO:0005634">
    <property type="term" value="C:nucleus"/>
    <property type="evidence" value="ECO:0007669"/>
    <property type="project" value="UniProtKB-SubCell"/>
</dbReference>
<sequence length="769" mass="86246">MTANVEDAHRPDELAKPPRKRKRVCDRLSPCSNCVTRNKQSACHYENEPGRKQQLLEDAANNSDDCGALGMSTHIRIDDDSAAQITALGYAKSNSTSTLGIFRKIDRVGQDGSPSIPNHPSQTGEYNGLREKYKSLIRQLPAKPYMESLIETYFREVNIQYDSIHEEVFREQLENWNELPFSDINKGPQELPGNMRFFPALLFQMAALALHFQPVNYDPSLDSLKYAAGMSFDDLATDYSESGSAILNLLGKRNTTLVTVQAGFLRTTFLKNCGMVPESWHSLSSTIRDAQEIGLHKDRLDHRPRTQEEYNCYQWQVEDRRRLWLILSIWDVHMALVLGRPTTIDPRDGRPTFPIDSVAVENRKAEPPIKRKDSDHPTPLSALLWNAELGAPLWDILNLEREGPRQSDSVKVEKMHKLINQVIAHAPACFRSKDPDTRFDNHPKCYWLVRSRLVLENSAAFTVMALHRPYIFTNSNSRTAALKAGLDILRAQRCHFKLLEEQHYKMFTLVLNTFDAIVLVAAVYILYPQENREYLEDALQHFGWGMERFHTISDRNHMAQAALNVLKAVYVRLKKAVGCPKGGCKLPLLVDPQLCGTPGNNPTTSPPTPAATVTPATTASPSIDLTTRSSRPSESSISSLNPLTNTTSTTTSPNQSSAHPLSISSLTSPTPDPIPWNDLSTSMNMSMPSSMPPSFDFSNITPLQPMHDLLYNDLTGFADPQIQLDTLQNGTGPNLEDDLLNGQNVEGAWQFEGDFGSDSFWGFMNTYNP</sequence>
<dbReference type="PANTHER" id="PTHR31001:SF87">
    <property type="entry name" value="COL-21"/>
    <property type="match status" value="1"/>
</dbReference>
<feature type="compositionally biased region" description="Basic and acidic residues" evidence="3">
    <location>
        <begin position="1"/>
        <end position="16"/>
    </location>
</feature>
<evidence type="ECO:0000313" key="6">
    <source>
        <dbReference type="Proteomes" id="UP000258309"/>
    </source>
</evidence>
<keyword evidence="6" id="KW-1185">Reference proteome</keyword>
<accession>A0A3E2HEY2</accession>
<feature type="region of interest" description="Disordered" evidence="3">
    <location>
        <begin position="599"/>
        <end position="679"/>
    </location>
</feature>
<dbReference type="PANTHER" id="PTHR31001">
    <property type="entry name" value="UNCHARACTERIZED TRANSCRIPTIONAL REGULATORY PROTEIN"/>
    <property type="match status" value="1"/>
</dbReference>